<keyword evidence="6" id="KW-1185">Reference proteome</keyword>
<organism evidence="5 6">
    <name type="scientific">Lottia gigantea</name>
    <name type="common">Giant owl limpet</name>
    <dbReference type="NCBI Taxonomy" id="225164"/>
    <lineage>
        <taxon>Eukaryota</taxon>
        <taxon>Metazoa</taxon>
        <taxon>Spiralia</taxon>
        <taxon>Lophotrochozoa</taxon>
        <taxon>Mollusca</taxon>
        <taxon>Gastropoda</taxon>
        <taxon>Patellogastropoda</taxon>
        <taxon>Lottioidea</taxon>
        <taxon>Lottiidae</taxon>
        <taxon>Lottia</taxon>
    </lineage>
</organism>
<keyword evidence="2 3" id="KW-0040">ANK repeat</keyword>
<dbReference type="SMART" id="SM00248">
    <property type="entry name" value="ANK"/>
    <property type="match status" value="2"/>
</dbReference>
<feature type="compositionally biased region" description="Basic and acidic residues" evidence="4">
    <location>
        <begin position="42"/>
        <end position="54"/>
    </location>
</feature>
<dbReference type="EMBL" id="KB203049">
    <property type="protein sequence ID" value="ESO86495.1"/>
    <property type="molecule type" value="Genomic_DNA"/>
</dbReference>
<gene>
    <name evidence="5" type="ORF">LOTGIDRAFT_194901</name>
</gene>
<evidence type="ECO:0000256" key="2">
    <source>
        <dbReference type="ARBA" id="ARBA00023043"/>
    </source>
</evidence>
<dbReference type="STRING" id="225164.V3ZV86"/>
<evidence type="ECO:0000256" key="3">
    <source>
        <dbReference type="PROSITE-ProRule" id="PRU00023"/>
    </source>
</evidence>
<dbReference type="OrthoDB" id="21416at2759"/>
<accession>V3ZV86</accession>
<dbReference type="InterPro" id="IPR036770">
    <property type="entry name" value="Ankyrin_rpt-contain_sf"/>
</dbReference>
<dbReference type="Pfam" id="PF12796">
    <property type="entry name" value="Ank_2"/>
    <property type="match status" value="1"/>
</dbReference>
<feature type="non-terminal residue" evidence="5">
    <location>
        <position position="169"/>
    </location>
</feature>
<dbReference type="SUPFAM" id="SSF48403">
    <property type="entry name" value="Ankyrin repeat"/>
    <property type="match status" value="1"/>
</dbReference>
<evidence type="ECO:0000313" key="6">
    <source>
        <dbReference type="Proteomes" id="UP000030746"/>
    </source>
</evidence>
<dbReference type="PROSITE" id="PS50297">
    <property type="entry name" value="ANK_REP_REGION"/>
    <property type="match status" value="1"/>
</dbReference>
<sequence length="169" mass="18887">MQSEAEIKMAEENPPGDEEFQILSRCSRERVYLRINSNSATHTEDQDRDHEHGGQSRGSLNSSLQDDSTDELTQALDMIMDRSGDFHDPSHESFLNKPPICKAVELGEYSTVRSLLDAGFDISSKDSDGNSPLHLAISLKLYEIMQLLLSRNCPLDTCNTIGYTPLHMA</sequence>
<feature type="region of interest" description="Disordered" evidence="4">
    <location>
        <begin position="1"/>
        <end position="20"/>
    </location>
</feature>
<evidence type="ECO:0000256" key="1">
    <source>
        <dbReference type="ARBA" id="ARBA00022737"/>
    </source>
</evidence>
<dbReference type="HOGENOM" id="CLU_1582570_0_0_1"/>
<evidence type="ECO:0000313" key="5">
    <source>
        <dbReference type="EMBL" id="ESO86495.1"/>
    </source>
</evidence>
<dbReference type="PROSITE" id="PS50088">
    <property type="entry name" value="ANK_REPEAT"/>
    <property type="match status" value="1"/>
</dbReference>
<name>V3ZV86_LOTGI</name>
<dbReference type="AlphaFoldDB" id="V3ZV86"/>
<feature type="compositionally biased region" description="Polar residues" evidence="4">
    <location>
        <begin position="57"/>
        <end position="66"/>
    </location>
</feature>
<proteinExistence type="predicted"/>
<evidence type="ECO:0000256" key="4">
    <source>
        <dbReference type="SAM" id="MobiDB-lite"/>
    </source>
</evidence>
<dbReference type="Proteomes" id="UP000030746">
    <property type="component" value="Unassembled WGS sequence"/>
</dbReference>
<dbReference type="KEGG" id="lgi:LOTGIDRAFT_194901"/>
<dbReference type="CTD" id="20245100"/>
<feature type="compositionally biased region" description="Basic and acidic residues" evidence="4">
    <location>
        <begin position="1"/>
        <end position="11"/>
    </location>
</feature>
<dbReference type="PANTHER" id="PTHR24171">
    <property type="entry name" value="ANKYRIN REPEAT DOMAIN-CONTAINING PROTEIN 39-RELATED"/>
    <property type="match status" value="1"/>
</dbReference>
<dbReference type="Gene3D" id="1.25.40.20">
    <property type="entry name" value="Ankyrin repeat-containing domain"/>
    <property type="match status" value="1"/>
</dbReference>
<feature type="region of interest" description="Disordered" evidence="4">
    <location>
        <begin position="37"/>
        <end position="77"/>
    </location>
</feature>
<dbReference type="InterPro" id="IPR002110">
    <property type="entry name" value="Ankyrin_rpt"/>
</dbReference>
<feature type="repeat" description="ANK" evidence="3">
    <location>
        <begin position="128"/>
        <end position="160"/>
    </location>
</feature>
<keyword evidence="1" id="KW-0677">Repeat</keyword>
<reference evidence="5 6" key="1">
    <citation type="journal article" date="2013" name="Nature">
        <title>Insights into bilaterian evolution from three spiralian genomes.</title>
        <authorList>
            <person name="Simakov O."/>
            <person name="Marletaz F."/>
            <person name="Cho S.J."/>
            <person name="Edsinger-Gonzales E."/>
            <person name="Havlak P."/>
            <person name="Hellsten U."/>
            <person name="Kuo D.H."/>
            <person name="Larsson T."/>
            <person name="Lv J."/>
            <person name="Arendt D."/>
            <person name="Savage R."/>
            <person name="Osoegawa K."/>
            <person name="de Jong P."/>
            <person name="Grimwood J."/>
            <person name="Chapman J.A."/>
            <person name="Shapiro H."/>
            <person name="Aerts A."/>
            <person name="Otillar R.P."/>
            <person name="Terry A.Y."/>
            <person name="Boore J.L."/>
            <person name="Grigoriev I.V."/>
            <person name="Lindberg D.R."/>
            <person name="Seaver E.C."/>
            <person name="Weisblat D.A."/>
            <person name="Putnam N.H."/>
            <person name="Rokhsar D.S."/>
        </authorList>
    </citation>
    <scope>NUCLEOTIDE SEQUENCE [LARGE SCALE GENOMIC DNA]</scope>
</reference>
<protein>
    <submittedName>
        <fullName evidence="5">Uncharacterized protein</fullName>
    </submittedName>
</protein>
<dbReference type="RefSeq" id="XP_009062732.1">
    <property type="nucleotide sequence ID" value="XM_009064484.1"/>
</dbReference>
<dbReference type="GeneID" id="20245100"/>